<proteinExistence type="predicted"/>
<accession>A0A368KRV8</accession>
<sequence>MSGNARKRFAQQWLDRALAEAQPRGRYRNFYWNLIHVVRSRSSIFAAASSDAPTNYSRLYPAIQLLSEMAELRSCWIQMPEQWENGERGFHRQLRSLMRHLFEAYPVPDFVAYSWLPPRQAEWVRQLYLHLAKGWGMRQFETQPLLKLSPKGAKFLMEVPPHLGIIEGIRWAQIRGLGGTLELANYIVANTFLRHEMQDEHFWESVLRFFFETLPCRWKKSWRLFTF</sequence>
<reference evidence="1 2" key="1">
    <citation type="submission" date="2018-07" db="EMBL/GenBank/DDBJ databases">
        <title>Comparative genomes isolates from brazilian mangrove.</title>
        <authorList>
            <person name="De Araujo J.E."/>
            <person name="Taketani R.G."/>
            <person name="Silva M.C.P."/>
            <person name="Lourenco M.V."/>
            <person name="Oliveira V.M."/>
            <person name="Andreote F.D."/>
        </authorList>
    </citation>
    <scope>NUCLEOTIDE SEQUENCE [LARGE SCALE GENOMIC DNA]</scope>
    <source>
        <strain evidence="1 2">HEX PRIS-MGV</strain>
    </source>
</reference>
<comment type="caution">
    <text evidence="1">The sequence shown here is derived from an EMBL/GenBank/DDBJ whole genome shotgun (WGS) entry which is preliminary data.</text>
</comment>
<dbReference type="AlphaFoldDB" id="A0A368KRV8"/>
<name>A0A368KRV8_9BACT</name>
<dbReference type="EMBL" id="QPEX01000019">
    <property type="protein sequence ID" value="RCS50545.1"/>
    <property type="molecule type" value="Genomic_DNA"/>
</dbReference>
<evidence type="ECO:0000313" key="1">
    <source>
        <dbReference type="EMBL" id="RCS50545.1"/>
    </source>
</evidence>
<dbReference type="Proteomes" id="UP000253562">
    <property type="component" value="Unassembled WGS sequence"/>
</dbReference>
<evidence type="ECO:0000313" key="2">
    <source>
        <dbReference type="Proteomes" id="UP000253562"/>
    </source>
</evidence>
<gene>
    <name evidence="1" type="ORF">DTL42_10565</name>
</gene>
<protein>
    <submittedName>
        <fullName evidence="1">Uncharacterized protein</fullName>
    </submittedName>
</protein>
<organism evidence="1 2">
    <name type="scientific">Bremerella cremea</name>
    <dbReference type="NCBI Taxonomy" id="1031537"/>
    <lineage>
        <taxon>Bacteria</taxon>
        <taxon>Pseudomonadati</taxon>
        <taxon>Planctomycetota</taxon>
        <taxon>Planctomycetia</taxon>
        <taxon>Pirellulales</taxon>
        <taxon>Pirellulaceae</taxon>
        <taxon>Bremerella</taxon>
    </lineage>
</organism>